<gene>
    <name evidence="1" type="ORF">J2R99_001103</name>
</gene>
<sequence>MLLFRKWVRRLGDSTRTFFSTAYRPEKHYMRGAGPACAARNQPRSVSF</sequence>
<reference evidence="1 2" key="1">
    <citation type="submission" date="2023-07" db="EMBL/GenBank/DDBJ databases">
        <title>Genomic Encyclopedia of Type Strains, Phase IV (KMG-IV): sequencing the most valuable type-strain genomes for metagenomic binning, comparative biology and taxonomic classification.</title>
        <authorList>
            <person name="Goeker M."/>
        </authorList>
    </citation>
    <scope>NUCLEOTIDE SEQUENCE [LARGE SCALE GENOMIC DNA]</scope>
    <source>
        <strain evidence="1 2">DSM 11549</strain>
    </source>
</reference>
<accession>A0ABU0C5N0</accession>
<dbReference type="EMBL" id="JAUSUK010000001">
    <property type="protein sequence ID" value="MDQ0325254.1"/>
    <property type="molecule type" value="Genomic_DNA"/>
</dbReference>
<keyword evidence="2" id="KW-1185">Reference proteome</keyword>
<evidence type="ECO:0000313" key="2">
    <source>
        <dbReference type="Proteomes" id="UP001230253"/>
    </source>
</evidence>
<comment type="caution">
    <text evidence="1">The sequence shown here is derived from an EMBL/GenBank/DDBJ whole genome shotgun (WGS) entry which is preliminary data.</text>
</comment>
<name>A0ABU0C5N0_9BRAD</name>
<protein>
    <submittedName>
        <fullName evidence="1">Uncharacterized protein</fullName>
    </submittedName>
</protein>
<proteinExistence type="predicted"/>
<organism evidence="1 2">
    <name type="scientific">Rhodopseudomonas julia</name>
    <dbReference type="NCBI Taxonomy" id="200617"/>
    <lineage>
        <taxon>Bacteria</taxon>
        <taxon>Pseudomonadati</taxon>
        <taxon>Pseudomonadota</taxon>
        <taxon>Alphaproteobacteria</taxon>
        <taxon>Hyphomicrobiales</taxon>
        <taxon>Nitrobacteraceae</taxon>
        <taxon>Rhodopseudomonas</taxon>
    </lineage>
</organism>
<evidence type="ECO:0000313" key="1">
    <source>
        <dbReference type="EMBL" id="MDQ0325254.1"/>
    </source>
</evidence>
<dbReference type="Proteomes" id="UP001230253">
    <property type="component" value="Unassembled WGS sequence"/>
</dbReference>